<evidence type="ECO:0000313" key="8">
    <source>
        <dbReference type="EMBL" id="QGX04066.1"/>
    </source>
</evidence>
<proteinExistence type="inferred from homology"/>
<name>A0A650GDS2_9GAMM</name>
<feature type="domain" description="DNA methylase adenine-specific" evidence="6">
    <location>
        <begin position="289"/>
        <end position="476"/>
    </location>
</feature>
<evidence type="ECO:0000256" key="2">
    <source>
        <dbReference type="ARBA" id="ARBA00011900"/>
    </source>
</evidence>
<dbReference type="GO" id="GO:0009007">
    <property type="term" value="F:site-specific DNA-methyltransferase (adenine-specific) activity"/>
    <property type="evidence" value="ECO:0007669"/>
    <property type="project" value="UniProtKB-EC"/>
</dbReference>
<dbReference type="InterPro" id="IPR053980">
    <property type="entry name" value="ISP_coupler"/>
</dbReference>
<evidence type="ECO:0000256" key="1">
    <source>
        <dbReference type="ARBA" id="ARBA00006594"/>
    </source>
</evidence>
<dbReference type="SUPFAM" id="SSF53335">
    <property type="entry name" value="S-adenosyl-L-methionine-dependent methyltransferases"/>
    <property type="match status" value="1"/>
</dbReference>
<keyword evidence="9" id="KW-1185">Reference proteome</keyword>
<evidence type="ECO:0000259" key="7">
    <source>
        <dbReference type="Pfam" id="PF22240"/>
    </source>
</evidence>
<dbReference type="PRINTS" id="PR00507">
    <property type="entry name" value="N12N6MTFRASE"/>
</dbReference>
<comment type="catalytic activity">
    <reaction evidence="5">
        <text>a 2'-deoxyadenosine in DNA + S-adenosyl-L-methionine = an N(6)-methyl-2'-deoxyadenosine in DNA + S-adenosyl-L-homocysteine + H(+)</text>
        <dbReference type="Rhea" id="RHEA:15197"/>
        <dbReference type="Rhea" id="RHEA-COMP:12418"/>
        <dbReference type="Rhea" id="RHEA-COMP:12419"/>
        <dbReference type="ChEBI" id="CHEBI:15378"/>
        <dbReference type="ChEBI" id="CHEBI:57856"/>
        <dbReference type="ChEBI" id="CHEBI:59789"/>
        <dbReference type="ChEBI" id="CHEBI:90615"/>
        <dbReference type="ChEBI" id="CHEBI:90616"/>
        <dbReference type="EC" id="2.1.1.72"/>
    </reaction>
</comment>
<dbReference type="Pfam" id="PF22240">
    <property type="entry name" value="ISP_coupler"/>
    <property type="match status" value="1"/>
</dbReference>
<dbReference type="REBASE" id="366238">
    <property type="entry name" value="Ble401ORF17605P"/>
</dbReference>
<dbReference type="Gene3D" id="3.40.50.150">
    <property type="entry name" value="Vaccinia Virus protein VP39"/>
    <property type="match status" value="1"/>
</dbReference>
<keyword evidence="3 8" id="KW-0489">Methyltransferase</keyword>
<organism evidence="8 9">
    <name type="scientific">Beggiatoa leptomitoformis</name>
    <dbReference type="NCBI Taxonomy" id="288004"/>
    <lineage>
        <taxon>Bacteria</taxon>
        <taxon>Pseudomonadati</taxon>
        <taxon>Pseudomonadota</taxon>
        <taxon>Gammaproteobacteria</taxon>
        <taxon>Thiotrichales</taxon>
        <taxon>Thiotrichaceae</taxon>
        <taxon>Beggiatoa</taxon>
    </lineage>
</organism>
<keyword evidence="4" id="KW-0808">Transferase</keyword>
<dbReference type="Proteomes" id="UP000234271">
    <property type="component" value="Chromosome"/>
</dbReference>
<reference evidence="9" key="1">
    <citation type="submission" date="2016-12" db="EMBL/GenBank/DDBJ databases">
        <title>Complete Genome Sequence of Beggiatoa leptomitiformis D-401.</title>
        <authorList>
            <person name="Fomenkov A."/>
            <person name="Vincze T."/>
            <person name="Grabovich M."/>
            <person name="Anton B.P."/>
            <person name="Dubinina G."/>
            <person name="Orlova M."/>
            <person name="Belousova E."/>
            <person name="Roberts R.J."/>
        </authorList>
    </citation>
    <scope>NUCLEOTIDE SEQUENCE [LARGE SCALE GENOMIC DNA]</scope>
    <source>
        <strain evidence="9">D-401</strain>
    </source>
</reference>
<dbReference type="GO" id="GO:0003677">
    <property type="term" value="F:DNA binding"/>
    <property type="evidence" value="ECO:0007669"/>
    <property type="project" value="InterPro"/>
</dbReference>
<sequence>MQLQLKSSSKVITEYYNAIEALSRNQQTHEGAVAPYFANVLRHCANQYEQLTLVEQYSIKRDGRKPLRADGALVDKQTNVLLYGIWEAKDSKDKLEQEIKKKFKDGYPSDNILFQSPEQIVLYQHNEEVFKASIIDQPENLITGLEDFFSYKPPVYAQWEEAIVAFKDKVGELGGALVEIILKELKLNKPFKQAFEDFSNLCRVAINPNLAESAVIEMLVQHLLTERLFRTIFNNSDFVNKNVIAKEIEKVILALTSRSFSRHDFLKSLDRFYIAIEETASTIHAYGRKQDFLNAVYENFFQGFAVKVADTHGIVYTPQPIVDFMVNSVQEILKQEFNQDLSSEGVHVLDPFTGTGNFILRVMQEVDALNLERKYRKELHCNEIMLLPYYIASMNIEHAYYERSQQYEPFSGICLVDTFELSEPKQQGFNFFVPENTERVNAQKAAPIFVIMGNPPYNVGQSDENDNNKNRKYPHLDSLITDNYAKFSKATNKNSLSDAYVKAFMWATERLQNQKSGIIAFVTNSGFLDGIAADGMRQYLEEHFDDIHIFDLGGNSRKSDDDLGNVFGIRVGVAVTILVKKG</sequence>
<dbReference type="RefSeq" id="WP_083991455.1">
    <property type="nucleotide sequence ID" value="NZ_CP012373.2"/>
</dbReference>
<dbReference type="GO" id="GO:0032259">
    <property type="term" value="P:methylation"/>
    <property type="evidence" value="ECO:0007669"/>
    <property type="project" value="UniProtKB-KW"/>
</dbReference>
<dbReference type="EMBL" id="CP018889">
    <property type="protein sequence ID" value="QGX04066.1"/>
    <property type="molecule type" value="Genomic_DNA"/>
</dbReference>
<protein>
    <recommendedName>
        <fullName evidence="2">site-specific DNA-methyltransferase (adenine-specific)</fullName>
        <ecNumber evidence="2">2.1.1.72</ecNumber>
    </recommendedName>
</protein>
<comment type="similarity">
    <text evidence="1">Belongs to the N(4)/N(6)-methyltransferase family.</text>
</comment>
<dbReference type="InterPro" id="IPR003356">
    <property type="entry name" value="DNA_methylase_A-5"/>
</dbReference>
<dbReference type="GO" id="GO:0008170">
    <property type="term" value="F:N-methyltransferase activity"/>
    <property type="evidence" value="ECO:0007669"/>
    <property type="project" value="InterPro"/>
</dbReference>
<dbReference type="InterPro" id="IPR029063">
    <property type="entry name" value="SAM-dependent_MTases_sf"/>
</dbReference>
<dbReference type="OrthoDB" id="9804086at2"/>
<evidence type="ECO:0000256" key="5">
    <source>
        <dbReference type="ARBA" id="ARBA00047942"/>
    </source>
</evidence>
<gene>
    <name evidence="8" type="ORF">BLE401_17605</name>
</gene>
<evidence type="ECO:0000313" key="9">
    <source>
        <dbReference type="Proteomes" id="UP000234271"/>
    </source>
</evidence>
<dbReference type="PANTHER" id="PTHR33841:SF1">
    <property type="entry name" value="DNA METHYLTRANSFERASE A"/>
    <property type="match status" value="1"/>
</dbReference>
<dbReference type="EC" id="2.1.1.72" evidence="2"/>
<evidence type="ECO:0000256" key="4">
    <source>
        <dbReference type="ARBA" id="ARBA00022679"/>
    </source>
</evidence>
<dbReference type="InterPro" id="IPR050953">
    <property type="entry name" value="N4_N6_ade-DNA_methylase"/>
</dbReference>
<evidence type="ECO:0000259" key="6">
    <source>
        <dbReference type="Pfam" id="PF02384"/>
    </source>
</evidence>
<accession>A0A650GDS2</accession>
<dbReference type="AlphaFoldDB" id="A0A650GDS2"/>
<feature type="domain" description="Type ISP restriction-modification enzyme coupler" evidence="7">
    <location>
        <begin position="166"/>
        <end position="284"/>
    </location>
</feature>
<dbReference type="PANTHER" id="PTHR33841">
    <property type="entry name" value="DNA METHYLTRANSFERASE YEEA-RELATED"/>
    <property type="match status" value="1"/>
</dbReference>
<dbReference type="Pfam" id="PF02384">
    <property type="entry name" value="N6_Mtase"/>
    <property type="match status" value="1"/>
</dbReference>
<evidence type="ECO:0000256" key="3">
    <source>
        <dbReference type="ARBA" id="ARBA00022603"/>
    </source>
</evidence>